<organism evidence="3 4">
    <name type="scientific">Aliivibrio sifiae</name>
    <dbReference type="NCBI Taxonomy" id="566293"/>
    <lineage>
        <taxon>Bacteria</taxon>
        <taxon>Pseudomonadati</taxon>
        <taxon>Pseudomonadota</taxon>
        <taxon>Gammaproteobacteria</taxon>
        <taxon>Vibrionales</taxon>
        <taxon>Vibrionaceae</taxon>
        <taxon>Aliivibrio</taxon>
    </lineage>
</organism>
<proteinExistence type="predicted"/>
<comment type="caution">
    <text evidence="3">The sequence shown here is derived from an EMBL/GenBank/DDBJ whole genome shotgun (WGS) entry which is preliminary data.</text>
</comment>
<dbReference type="Proteomes" id="UP000239273">
    <property type="component" value="Unassembled WGS sequence"/>
</dbReference>
<keyword evidence="5" id="KW-1185">Reference proteome</keyword>
<dbReference type="Pfam" id="PF08722">
    <property type="entry name" value="Tn7_TnsA-like_N"/>
    <property type="match status" value="1"/>
</dbReference>
<dbReference type="GO" id="GO:0004519">
    <property type="term" value="F:endonuclease activity"/>
    <property type="evidence" value="ECO:0007669"/>
    <property type="project" value="UniProtKB-KW"/>
</dbReference>
<protein>
    <submittedName>
        <fullName evidence="2">Endonuclease</fullName>
    </submittedName>
</protein>
<name>A0A2S7XK95_9GAMM</name>
<dbReference type="AlphaFoldDB" id="A0A2S7XK95"/>
<evidence type="ECO:0000259" key="1">
    <source>
        <dbReference type="Pfam" id="PF08722"/>
    </source>
</evidence>
<evidence type="ECO:0000313" key="2">
    <source>
        <dbReference type="EMBL" id="GLR75234.1"/>
    </source>
</evidence>
<dbReference type="Gene3D" id="3.40.1350.10">
    <property type="match status" value="1"/>
</dbReference>
<dbReference type="EMBL" id="MSCP01000001">
    <property type="protein sequence ID" value="PQJ93802.1"/>
    <property type="molecule type" value="Genomic_DNA"/>
</dbReference>
<evidence type="ECO:0000313" key="3">
    <source>
        <dbReference type="EMBL" id="PQJ93802.1"/>
    </source>
</evidence>
<reference evidence="5" key="3">
    <citation type="journal article" date="2019" name="Int. J. Syst. Evol. Microbiol.">
        <title>The Global Catalogue of Microorganisms (GCM) 10K type strain sequencing project: providing services to taxonomists for standard genome sequencing and annotation.</title>
        <authorList>
            <consortium name="The Broad Institute Genomics Platform"/>
            <consortium name="The Broad Institute Genome Sequencing Center for Infectious Disease"/>
            <person name="Wu L."/>
            <person name="Ma J."/>
        </authorList>
    </citation>
    <scope>NUCLEOTIDE SEQUENCE [LARGE SCALE GENOMIC DNA]</scope>
    <source>
        <strain evidence="5">NBRC 105001</strain>
    </source>
</reference>
<keyword evidence="2" id="KW-0255">Endonuclease</keyword>
<dbReference type="InterPro" id="IPR014833">
    <property type="entry name" value="TnsA_N"/>
</dbReference>
<evidence type="ECO:0000313" key="4">
    <source>
        <dbReference type="Proteomes" id="UP000239273"/>
    </source>
</evidence>
<keyword evidence="2" id="KW-0540">Nuclease</keyword>
<keyword evidence="2" id="KW-0378">Hydrolase</keyword>
<dbReference type="RefSeq" id="WP_170066700.1">
    <property type="nucleotide sequence ID" value="NZ_BSOU01000005.1"/>
</dbReference>
<reference evidence="2" key="1">
    <citation type="journal article" date="2014" name="Int. J. Syst. Evol. Microbiol.">
        <title>Complete genome of a new Firmicutes species belonging to the dominant human colonic microbiota ('Ruminococcus bicirculans') reveals two chromosomes and a selective capacity to utilize plant glucans.</title>
        <authorList>
            <consortium name="NISC Comparative Sequencing Program"/>
            <person name="Wegmann U."/>
            <person name="Louis P."/>
            <person name="Goesmann A."/>
            <person name="Henrissat B."/>
            <person name="Duncan S.H."/>
            <person name="Flint H.J."/>
        </authorList>
    </citation>
    <scope>NUCLEOTIDE SEQUENCE</scope>
    <source>
        <strain evidence="2">NBRC 105001</strain>
    </source>
</reference>
<dbReference type="EMBL" id="BSOU01000005">
    <property type="protein sequence ID" value="GLR75234.1"/>
    <property type="molecule type" value="Genomic_DNA"/>
</dbReference>
<dbReference type="Proteomes" id="UP001156660">
    <property type="component" value="Unassembled WGS sequence"/>
</dbReference>
<sequence length="206" mass="23637">MYIRTLKQSQVKNISKFMSLKNDLIIRTESMLEFDMCFHLEYSPDVVSFESQPQGFHYEHQGKRLPYTPDFLITHSSGLQQLLEVKPLSKTQRPDFQSKFIQKQQVAQKLNLSLILITEKQIRTGHLLNNFKLLHRYSGLHSISATQKAIINLIQKVNKIQINQIANSLNISDGEALTGVLSWLSKGALQTDYSNEAINGNSYVWL</sequence>
<evidence type="ECO:0000313" key="5">
    <source>
        <dbReference type="Proteomes" id="UP001156660"/>
    </source>
</evidence>
<reference evidence="3 4" key="2">
    <citation type="submission" date="2016-12" db="EMBL/GenBank/DDBJ databases">
        <title>Diversity of luminous bacteria.</title>
        <authorList>
            <person name="Yoshizawa S."/>
            <person name="Kogure K."/>
        </authorList>
    </citation>
    <scope>NUCLEOTIDE SEQUENCE [LARGE SCALE GENOMIC DNA]</scope>
    <source>
        <strain evidence="3 4">NBRC 105001</strain>
    </source>
</reference>
<reference evidence="2" key="4">
    <citation type="submission" date="2023-01" db="EMBL/GenBank/DDBJ databases">
        <title>Draft genome sequence of Aliivibrio sifiae strain NBRC 105001.</title>
        <authorList>
            <person name="Sun Q."/>
            <person name="Mori K."/>
        </authorList>
    </citation>
    <scope>NUCLEOTIDE SEQUENCE</scope>
    <source>
        <strain evidence="2">NBRC 105001</strain>
    </source>
</reference>
<gene>
    <name evidence="3" type="ORF">BTO23_06860</name>
    <name evidence="2" type="ORF">GCM10007855_21080</name>
</gene>
<dbReference type="GO" id="GO:0003676">
    <property type="term" value="F:nucleic acid binding"/>
    <property type="evidence" value="ECO:0007669"/>
    <property type="project" value="InterPro"/>
</dbReference>
<accession>A0A2S7XK95</accession>
<dbReference type="InterPro" id="IPR011856">
    <property type="entry name" value="tRNA_endonuc-like_dom_sf"/>
</dbReference>
<feature type="domain" description="TnsA endonuclease N-terminal" evidence="1">
    <location>
        <begin position="43"/>
        <end position="119"/>
    </location>
</feature>